<protein>
    <submittedName>
        <fullName evidence="1">Uncharacterized protein</fullName>
    </submittedName>
</protein>
<accession>G0PBE2</accession>
<dbReference type="AlphaFoldDB" id="G0PBE2"/>
<dbReference type="Proteomes" id="UP000008068">
    <property type="component" value="Unassembled WGS sequence"/>
</dbReference>
<organism evidence="2">
    <name type="scientific">Caenorhabditis brenneri</name>
    <name type="common">Nematode worm</name>
    <dbReference type="NCBI Taxonomy" id="135651"/>
    <lineage>
        <taxon>Eukaryota</taxon>
        <taxon>Metazoa</taxon>
        <taxon>Ecdysozoa</taxon>
        <taxon>Nematoda</taxon>
        <taxon>Chromadorea</taxon>
        <taxon>Rhabditida</taxon>
        <taxon>Rhabditina</taxon>
        <taxon>Rhabditomorpha</taxon>
        <taxon>Rhabditoidea</taxon>
        <taxon>Rhabditidae</taxon>
        <taxon>Peloderinae</taxon>
        <taxon>Caenorhabditis</taxon>
    </lineage>
</organism>
<evidence type="ECO:0000313" key="1">
    <source>
        <dbReference type="EMBL" id="EGT50450.1"/>
    </source>
</evidence>
<name>G0PBE2_CAEBE</name>
<gene>
    <name evidence="1" type="ORF">CAEBREN_25705</name>
</gene>
<proteinExistence type="predicted"/>
<dbReference type="InParanoid" id="G0PBE2"/>
<dbReference type="HOGENOM" id="CLU_2374627_0_0_1"/>
<keyword evidence="2" id="KW-1185">Reference proteome</keyword>
<dbReference type="EMBL" id="GL380209">
    <property type="protein sequence ID" value="EGT50450.1"/>
    <property type="molecule type" value="Genomic_DNA"/>
</dbReference>
<evidence type="ECO:0000313" key="2">
    <source>
        <dbReference type="Proteomes" id="UP000008068"/>
    </source>
</evidence>
<reference evidence="2" key="1">
    <citation type="submission" date="2011-07" db="EMBL/GenBank/DDBJ databases">
        <authorList>
            <consortium name="Caenorhabditis brenneri Sequencing and Analysis Consortium"/>
            <person name="Wilson R.K."/>
        </authorList>
    </citation>
    <scope>NUCLEOTIDE SEQUENCE [LARGE SCALE GENOMIC DNA]</scope>
    <source>
        <strain evidence="2">PB2801</strain>
    </source>
</reference>
<dbReference type="eggNOG" id="ENOG502TKGM">
    <property type="taxonomic scope" value="Eukaryota"/>
</dbReference>
<sequence length="95" mass="11200">MSSGNWIILQYPESNPLEKLQTEHKKRMEWERKILQQTIDKLVVELKEKKESIAHLEDCVKGEAVMITILKKVINESEIRHTIDYSLISRVLNIQ</sequence>